<organism evidence="1">
    <name type="scientific">uncultured Caudovirales phage</name>
    <dbReference type="NCBI Taxonomy" id="2100421"/>
    <lineage>
        <taxon>Viruses</taxon>
        <taxon>Duplodnaviria</taxon>
        <taxon>Heunggongvirae</taxon>
        <taxon>Uroviricota</taxon>
        <taxon>Caudoviricetes</taxon>
        <taxon>Peduoviridae</taxon>
        <taxon>Maltschvirus</taxon>
        <taxon>Maltschvirus maltsch</taxon>
    </lineage>
</organism>
<reference evidence="1" key="1">
    <citation type="submission" date="2020-04" db="EMBL/GenBank/DDBJ databases">
        <authorList>
            <person name="Chiriac C."/>
            <person name="Salcher M."/>
            <person name="Ghai R."/>
            <person name="Kavagutti S V."/>
        </authorList>
    </citation>
    <scope>NUCLEOTIDE SEQUENCE</scope>
</reference>
<protein>
    <submittedName>
        <fullName evidence="1">Uncharacterized protein</fullName>
    </submittedName>
</protein>
<accession>A0A6J5NA80</accession>
<name>A0A6J5NA80_9CAUD</name>
<proteinExistence type="predicted"/>
<gene>
    <name evidence="1" type="ORF">UFOVP658_84</name>
</gene>
<evidence type="ECO:0000313" key="1">
    <source>
        <dbReference type="EMBL" id="CAB4156620.1"/>
    </source>
</evidence>
<sequence length="76" mass="8399">MNNTDGKEKYLEEKMEQAAPAIALDKYLKELSIQVGHSPHVQVSVTDVVDKLLDIRNLMADVIIDGDEMAIASKSN</sequence>
<dbReference type="EMBL" id="LR796639">
    <property type="protein sequence ID" value="CAB4156620.1"/>
    <property type="molecule type" value="Genomic_DNA"/>
</dbReference>